<dbReference type="EMBL" id="BDRX01000032">
    <property type="protein sequence ID" value="GBF92509.1"/>
    <property type="molecule type" value="Genomic_DNA"/>
</dbReference>
<dbReference type="InterPro" id="IPR027417">
    <property type="entry name" value="P-loop_NTPase"/>
</dbReference>
<evidence type="ECO:0000256" key="3">
    <source>
        <dbReference type="ARBA" id="ARBA00023134"/>
    </source>
</evidence>
<dbReference type="OrthoDB" id="6585768at2759"/>
<dbReference type="GO" id="GO:0005525">
    <property type="term" value="F:GTP binding"/>
    <property type="evidence" value="ECO:0007669"/>
    <property type="project" value="UniProtKB-KW"/>
</dbReference>
<dbReference type="PROSITE" id="PS51421">
    <property type="entry name" value="RAS"/>
    <property type="match status" value="1"/>
</dbReference>
<evidence type="ECO:0000313" key="7">
    <source>
        <dbReference type="Proteomes" id="UP000247498"/>
    </source>
</evidence>
<comment type="similarity">
    <text evidence="1">Belongs to the small GTPase superfamily. Rab family.</text>
</comment>
<dbReference type="SMART" id="SM00173">
    <property type="entry name" value="RAS"/>
    <property type="match status" value="1"/>
</dbReference>
<comment type="caution">
    <text evidence="6">The sequence shown here is derived from an EMBL/GenBank/DDBJ whole genome shotgun (WGS) entry which is preliminary data.</text>
</comment>
<dbReference type="SMART" id="SM00175">
    <property type="entry name" value="RAB"/>
    <property type="match status" value="1"/>
</dbReference>
<proteinExistence type="inferred from homology"/>
<feature type="compositionally biased region" description="Low complexity" evidence="5">
    <location>
        <begin position="229"/>
        <end position="241"/>
    </location>
</feature>
<evidence type="ECO:0000313" key="6">
    <source>
        <dbReference type="EMBL" id="GBF92509.1"/>
    </source>
</evidence>
<keyword evidence="3" id="KW-0342">GTP-binding</keyword>
<dbReference type="InterPro" id="IPR050227">
    <property type="entry name" value="Rab"/>
</dbReference>
<dbReference type="Pfam" id="PF00071">
    <property type="entry name" value="Ras"/>
    <property type="match status" value="1"/>
</dbReference>
<dbReference type="InterPro" id="IPR005225">
    <property type="entry name" value="Small_GTP-bd"/>
</dbReference>
<accession>A0A2V0NYW5</accession>
<evidence type="ECO:0000256" key="2">
    <source>
        <dbReference type="ARBA" id="ARBA00022741"/>
    </source>
</evidence>
<feature type="region of interest" description="Disordered" evidence="5">
    <location>
        <begin position="209"/>
        <end position="262"/>
    </location>
</feature>
<name>A0A2V0NYW5_9CHLO</name>
<evidence type="ECO:0000256" key="1">
    <source>
        <dbReference type="ARBA" id="ARBA00006270"/>
    </source>
</evidence>
<dbReference type="PROSITE" id="PS51419">
    <property type="entry name" value="RAB"/>
    <property type="match status" value="1"/>
</dbReference>
<evidence type="ECO:0000256" key="5">
    <source>
        <dbReference type="SAM" id="MobiDB-lite"/>
    </source>
</evidence>
<sequence>MEDFERELKVLVVGNSGVGKSSMIQRFCSGTFSEDARRTVGVDFLEKLLPVPALGEDVRLFVWDTAGQVGFDALSRSYCRGAGAAAIVFSSTDRASFDAVPAWRRRVVAECGDVALALVQSKVDLLDRAVVSSEEAEEMARRLGLKFYRSCAKEGLNVTEVFQYLVELHASKAAAGQLRLGPASQPLEPAGGGGGGRAGGEAFAVVELKGHSPEPGKGGGKGAGGDEGLGAAEGPAPSAAGLQPSKRRGQKTLGQRMKQLFK</sequence>
<keyword evidence="7" id="KW-1185">Reference proteome</keyword>
<dbReference type="Gene3D" id="3.40.50.300">
    <property type="entry name" value="P-loop containing nucleotide triphosphate hydrolases"/>
    <property type="match status" value="1"/>
</dbReference>
<dbReference type="NCBIfam" id="TIGR00231">
    <property type="entry name" value="small_GTP"/>
    <property type="match status" value="1"/>
</dbReference>
<gene>
    <name evidence="6" type="ORF">Rsub_04613</name>
</gene>
<comment type="subcellular location">
    <subcellularLocation>
        <location evidence="4">Endomembrane system</location>
        <topology evidence="4">Lipid-anchor</topology>
    </subcellularLocation>
</comment>
<keyword evidence="2" id="KW-0547">Nucleotide-binding</keyword>
<dbReference type="FunFam" id="3.40.50.300:FF:001447">
    <property type="entry name" value="Ras-related protein Rab-1B"/>
    <property type="match status" value="1"/>
</dbReference>
<dbReference type="InterPro" id="IPR001806">
    <property type="entry name" value="Small_GTPase"/>
</dbReference>
<evidence type="ECO:0000256" key="4">
    <source>
        <dbReference type="ARBA" id="ARBA00037868"/>
    </source>
</evidence>
<dbReference type="PRINTS" id="PR00449">
    <property type="entry name" value="RASTRNSFRMNG"/>
</dbReference>
<organism evidence="6 7">
    <name type="scientific">Raphidocelis subcapitata</name>
    <dbReference type="NCBI Taxonomy" id="307507"/>
    <lineage>
        <taxon>Eukaryota</taxon>
        <taxon>Viridiplantae</taxon>
        <taxon>Chlorophyta</taxon>
        <taxon>core chlorophytes</taxon>
        <taxon>Chlorophyceae</taxon>
        <taxon>CS clade</taxon>
        <taxon>Sphaeropleales</taxon>
        <taxon>Selenastraceae</taxon>
        <taxon>Raphidocelis</taxon>
    </lineage>
</organism>
<dbReference type="GO" id="GO:0003924">
    <property type="term" value="F:GTPase activity"/>
    <property type="evidence" value="ECO:0007669"/>
    <property type="project" value="InterPro"/>
</dbReference>
<dbReference type="AlphaFoldDB" id="A0A2V0NYW5"/>
<dbReference type="Proteomes" id="UP000247498">
    <property type="component" value="Unassembled WGS sequence"/>
</dbReference>
<dbReference type="GO" id="GO:0012505">
    <property type="term" value="C:endomembrane system"/>
    <property type="evidence" value="ECO:0007669"/>
    <property type="project" value="UniProtKB-SubCell"/>
</dbReference>
<dbReference type="SMART" id="SM00176">
    <property type="entry name" value="RAN"/>
    <property type="match status" value="1"/>
</dbReference>
<protein>
    <recommendedName>
        <fullName evidence="8">Ras-related protein Rab-23</fullName>
    </recommendedName>
</protein>
<dbReference type="SUPFAM" id="SSF52540">
    <property type="entry name" value="P-loop containing nucleoside triphosphate hydrolases"/>
    <property type="match status" value="1"/>
</dbReference>
<dbReference type="STRING" id="307507.A0A2V0NYW5"/>
<feature type="compositionally biased region" description="Gly residues" evidence="5">
    <location>
        <begin position="216"/>
        <end position="228"/>
    </location>
</feature>
<dbReference type="InParanoid" id="A0A2V0NYW5"/>
<reference evidence="6 7" key="1">
    <citation type="journal article" date="2018" name="Sci. Rep.">
        <title>Raphidocelis subcapitata (=Pseudokirchneriella subcapitata) provides an insight into genome evolution and environmental adaptations in the Sphaeropleales.</title>
        <authorList>
            <person name="Suzuki S."/>
            <person name="Yamaguchi H."/>
            <person name="Nakajima N."/>
            <person name="Kawachi M."/>
        </authorList>
    </citation>
    <scope>NUCLEOTIDE SEQUENCE [LARGE SCALE GENOMIC DNA]</scope>
    <source>
        <strain evidence="6 7">NIES-35</strain>
    </source>
</reference>
<dbReference type="PANTHER" id="PTHR47977">
    <property type="entry name" value="RAS-RELATED PROTEIN RAB"/>
    <property type="match status" value="1"/>
</dbReference>
<dbReference type="SMART" id="SM00174">
    <property type="entry name" value="RHO"/>
    <property type="match status" value="1"/>
</dbReference>
<evidence type="ECO:0008006" key="8">
    <source>
        <dbReference type="Google" id="ProtNLM"/>
    </source>
</evidence>